<proteinExistence type="predicted"/>
<comment type="caution">
    <text evidence="7">The sequence shown here is derived from an EMBL/GenBank/DDBJ whole genome shotgun (WGS) entry which is preliminary data.</text>
</comment>
<dbReference type="GO" id="GO:0004674">
    <property type="term" value="F:protein serine/threonine kinase activity"/>
    <property type="evidence" value="ECO:0007669"/>
    <property type="project" value="UniProtKB-KW"/>
</dbReference>
<dbReference type="PANTHER" id="PTHR45646">
    <property type="entry name" value="SERINE/THREONINE-PROTEIN KINASE DOA-RELATED"/>
    <property type="match status" value="1"/>
</dbReference>
<keyword evidence="5" id="KW-0067">ATP-binding</keyword>
<dbReference type="Gene3D" id="3.30.200.20">
    <property type="entry name" value="Phosphorylase Kinase, domain 1"/>
    <property type="match status" value="1"/>
</dbReference>
<keyword evidence="4 7" id="KW-0418">Kinase</keyword>
<evidence type="ECO:0000256" key="1">
    <source>
        <dbReference type="ARBA" id="ARBA00022527"/>
    </source>
</evidence>
<sequence length="396" mass="43593">MKSLFKWNERLVKAWGLLPAKPGDILGTELTPQYRIAAKSGYGSFSTVWMARDLVAGTMVAVKLVQALETPTSREAAILEHLSASESSDAPRFSSANGIHQLLEGLAFIDGRGIAHGANCSHSEHVNLYPRNIGVVVPEFDKFSKVDIWCLGGQPDLVPLVTEGLVPAHLTHALNLGKFLLDEVPGFVAREQRVRILDFGCAFFAQDAPCFPCTVPIIYAAPEVFFPRTARGDKHAPWDRRSDVWSFACVMGATALDPKSIPHAALTRRGHLFHDGQEFLNRMARFYDGAPDEWMEYFASVSDAGPPKRVHRLLFYPNLKRGANDCIAYTFKAEDAFWAASAKAFQKAGQSVEDARGVVGLLRRMLVINPTRRPTAAELLLDSYLARRDVSVGPSG</sequence>
<reference evidence="7" key="1">
    <citation type="submission" date="2023-03" db="EMBL/GenBank/DDBJ databases">
        <title>Massive genome expansion in bonnet fungi (Mycena s.s.) driven by repeated elements and novel gene families across ecological guilds.</title>
        <authorList>
            <consortium name="Lawrence Berkeley National Laboratory"/>
            <person name="Harder C.B."/>
            <person name="Miyauchi S."/>
            <person name="Viragh M."/>
            <person name="Kuo A."/>
            <person name="Thoen E."/>
            <person name="Andreopoulos B."/>
            <person name="Lu D."/>
            <person name="Skrede I."/>
            <person name="Drula E."/>
            <person name="Henrissat B."/>
            <person name="Morin E."/>
            <person name="Kohler A."/>
            <person name="Barry K."/>
            <person name="LaButti K."/>
            <person name="Morin E."/>
            <person name="Salamov A."/>
            <person name="Lipzen A."/>
            <person name="Mereny Z."/>
            <person name="Hegedus B."/>
            <person name="Baldrian P."/>
            <person name="Stursova M."/>
            <person name="Weitz H."/>
            <person name="Taylor A."/>
            <person name="Grigoriev I.V."/>
            <person name="Nagy L.G."/>
            <person name="Martin F."/>
            <person name="Kauserud H."/>
        </authorList>
    </citation>
    <scope>NUCLEOTIDE SEQUENCE</scope>
    <source>
        <strain evidence="7">CBHHK067</strain>
    </source>
</reference>
<dbReference type="PROSITE" id="PS50011">
    <property type="entry name" value="PROTEIN_KINASE_DOM"/>
    <property type="match status" value="1"/>
</dbReference>
<accession>A0AAD7C827</accession>
<evidence type="ECO:0000256" key="2">
    <source>
        <dbReference type="ARBA" id="ARBA00022679"/>
    </source>
</evidence>
<dbReference type="InterPro" id="IPR051175">
    <property type="entry name" value="CLK_kinases"/>
</dbReference>
<dbReference type="EMBL" id="JARKIE010000437">
    <property type="protein sequence ID" value="KAJ7639934.1"/>
    <property type="molecule type" value="Genomic_DNA"/>
</dbReference>
<evidence type="ECO:0000259" key="6">
    <source>
        <dbReference type="PROSITE" id="PS50011"/>
    </source>
</evidence>
<gene>
    <name evidence="7" type="ORF">B0H17DRAFT_1149151</name>
</gene>
<dbReference type="AlphaFoldDB" id="A0AAD7C827"/>
<evidence type="ECO:0000313" key="8">
    <source>
        <dbReference type="Proteomes" id="UP001221757"/>
    </source>
</evidence>
<evidence type="ECO:0000256" key="3">
    <source>
        <dbReference type="ARBA" id="ARBA00022741"/>
    </source>
</evidence>
<keyword evidence="3" id="KW-0547">Nucleotide-binding</keyword>
<keyword evidence="1" id="KW-0723">Serine/threonine-protein kinase</keyword>
<protein>
    <submittedName>
        <fullName evidence="7">Kinase-like domain-containing protein</fullName>
    </submittedName>
</protein>
<organism evidence="7 8">
    <name type="scientific">Mycena rosella</name>
    <name type="common">Pink bonnet</name>
    <name type="synonym">Agaricus rosellus</name>
    <dbReference type="NCBI Taxonomy" id="1033263"/>
    <lineage>
        <taxon>Eukaryota</taxon>
        <taxon>Fungi</taxon>
        <taxon>Dikarya</taxon>
        <taxon>Basidiomycota</taxon>
        <taxon>Agaricomycotina</taxon>
        <taxon>Agaricomycetes</taxon>
        <taxon>Agaricomycetidae</taxon>
        <taxon>Agaricales</taxon>
        <taxon>Marasmiineae</taxon>
        <taxon>Mycenaceae</taxon>
        <taxon>Mycena</taxon>
    </lineage>
</organism>
<dbReference type="SUPFAM" id="SSF56112">
    <property type="entry name" value="Protein kinase-like (PK-like)"/>
    <property type="match status" value="1"/>
</dbReference>
<keyword evidence="2" id="KW-0808">Transferase</keyword>
<dbReference type="GO" id="GO:0005524">
    <property type="term" value="F:ATP binding"/>
    <property type="evidence" value="ECO:0007669"/>
    <property type="project" value="UniProtKB-KW"/>
</dbReference>
<dbReference type="Proteomes" id="UP001221757">
    <property type="component" value="Unassembled WGS sequence"/>
</dbReference>
<dbReference type="GO" id="GO:0043484">
    <property type="term" value="P:regulation of RNA splicing"/>
    <property type="evidence" value="ECO:0007669"/>
    <property type="project" value="TreeGrafter"/>
</dbReference>
<feature type="domain" description="Protein kinase" evidence="6">
    <location>
        <begin position="34"/>
        <end position="385"/>
    </location>
</feature>
<keyword evidence="8" id="KW-1185">Reference proteome</keyword>
<dbReference type="SMART" id="SM00220">
    <property type="entry name" value="S_TKc"/>
    <property type="match status" value="1"/>
</dbReference>
<dbReference type="Gene3D" id="1.10.510.10">
    <property type="entry name" value="Transferase(Phosphotransferase) domain 1"/>
    <property type="match status" value="1"/>
</dbReference>
<dbReference type="PANTHER" id="PTHR45646:SF8">
    <property type="entry name" value="PROTEIN KINASE DOMAIN-CONTAINING PROTEIN"/>
    <property type="match status" value="1"/>
</dbReference>
<evidence type="ECO:0000313" key="7">
    <source>
        <dbReference type="EMBL" id="KAJ7639934.1"/>
    </source>
</evidence>
<name>A0AAD7C827_MYCRO</name>
<dbReference type="InterPro" id="IPR011009">
    <property type="entry name" value="Kinase-like_dom_sf"/>
</dbReference>
<evidence type="ECO:0000256" key="4">
    <source>
        <dbReference type="ARBA" id="ARBA00022777"/>
    </source>
</evidence>
<evidence type="ECO:0000256" key="5">
    <source>
        <dbReference type="ARBA" id="ARBA00022840"/>
    </source>
</evidence>
<dbReference type="GO" id="GO:0005634">
    <property type="term" value="C:nucleus"/>
    <property type="evidence" value="ECO:0007669"/>
    <property type="project" value="TreeGrafter"/>
</dbReference>
<dbReference type="InterPro" id="IPR000719">
    <property type="entry name" value="Prot_kinase_dom"/>
</dbReference>